<dbReference type="Pfam" id="PF13637">
    <property type="entry name" value="Ank_4"/>
    <property type="match status" value="1"/>
</dbReference>
<dbReference type="PANTHER" id="PTHR46680:SF3">
    <property type="entry name" value="NF-KAPPA-B INHIBITOR CACTUS"/>
    <property type="match status" value="1"/>
</dbReference>
<feature type="repeat" description="ANK" evidence="3">
    <location>
        <begin position="162"/>
        <end position="194"/>
    </location>
</feature>
<name>A0AAW0QS97_9PEZI</name>
<keyword evidence="5" id="KW-1185">Reference proteome</keyword>
<dbReference type="SUPFAM" id="SSF48403">
    <property type="entry name" value="Ankyrin repeat"/>
    <property type="match status" value="1"/>
</dbReference>
<feature type="repeat" description="ANK" evidence="3">
    <location>
        <begin position="129"/>
        <end position="161"/>
    </location>
</feature>
<evidence type="ECO:0008006" key="6">
    <source>
        <dbReference type="Google" id="ProtNLM"/>
    </source>
</evidence>
<dbReference type="Gene3D" id="1.25.40.20">
    <property type="entry name" value="Ankyrin repeat-containing domain"/>
    <property type="match status" value="1"/>
</dbReference>
<dbReference type="Pfam" id="PF13606">
    <property type="entry name" value="Ank_3"/>
    <property type="match status" value="1"/>
</dbReference>
<dbReference type="PROSITE" id="PS50297">
    <property type="entry name" value="ANK_REP_REGION"/>
    <property type="match status" value="1"/>
</dbReference>
<feature type="repeat" description="ANK" evidence="3">
    <location>
        <begin position="195"/>
        <end position="227"/>
    </location>
</feature>
<keyword evidence="1" id="KW-0677">Repeat</keyword>
<dbReference type="GO" id="GO:0005829">
    <property type="term" value="C:cytosol"/>
    <property type="evidence" value="ECO:0007669"/>
    <property type="project" value="TreeGrafter"/>
</dbReference>
<reference evidence="4 5" key="1">
    <citation type="submission" date="2023-01" db="EMBL/GenBank/DDBJ databases">
        <title>Analysis of 21 Apiospora genomes using comparative genomics revels a genus with tremendous synthesis potential of carbohydrate active enzymes and secondary metabolites.</title>
        <authorList>
            <person name="Sorensen T."/>
        </authorList>
    </citation>
    <scope>NUCLEOTIDE SEQUENCE [LARGE SCALE GENOMIC DNA]</scope>
    <source>
        <strain evidence="4 5">CBS 117206</strain>
    </source>
</reference>
<dbReference type="EMBL" id="JAQQWP010000009">
    <property type="protein sequence ID" value="KAK8100438.1"/>
    <property type="molecule type" value="Genomic_DNA"/>
</dbReference>
<evidence type="ECO:0000256" key="2">
    <source>
        <dbReference type="ARBA" id="ARBA00023043"/>
    </source>
</evidence>
<proteinExistence type="predicted"/>
<dbReference type="InterPro" id="IPR051070">
    <property type="entry name" value="NF-kappa-B_inhibitor"/>
</dbReference>
<gene>
    <name evidence="4" type="ORF">PG999_010812</name>
</gene>
<dbReference type="SMART" id="SM00248">
    <property type="entry name" value="ANK"/>
    <property type="match status" value="4"/>
</dbReference>
<evidence type="ECO:0000256" key="1">
    <source>
        <dbReference type="ARBA" id="ARBA00022737"/>
    </source>
</evidence>
<dbReference type="InterPro" id="IPR036770">
    <property type="entry name" value="Ankyrin_rpt-contain_sf"/>
</dbReference>
<dbReference type="PANTHER" id="PTHR46680">
    <property type="entry name" value="NF-KAPPA-B INHIBITOR ALPHA"/>
    <property type="match status" value="1"/>
</dbReference>
<dbReference type="InterPro" id="IPR002110">
    <property type="entry name" value="Ankyrin_rpt"/>
</dbReference>
<sequence>MASRHNSGDRNFVPGTAPVSNRSLRIMNAEREAIFDKVKTTLPHGKDEREAAIATKFQDIDEMIAEISARENMSPETILHFAHNQSGYTMMHVAAEYGRDEMVDYLFRPQMYSDRPAMRTAILMARNTTLDRPIHIAARNDSVEFIRALVVKGININSIGAFGFTCLHQAVRLRYQQLVADLVDMGANLDIQSMSGQTALHIAVQNNDIGMTRFLLDKGADAAIRNAGGLTPDEVAQRLKDKSVHLLFIARRLLH</sequence>
<dbReference type="AlphaFoldDB" id="A0AAW0QS97"/>
<comment type="caution">
    <text evidence="4">The sequence shown here is derived from an EMBL/GenBank/DDBJ whole genome shotgun (WGS) entry which is preliminary data.</text>
</comment>
<organism evidence="4 5">
    <name type="scientific">Apiospora kogelbergensis</name>
    <dbReference type="NCBI Taxonomy" id="1337665"/>
    <lineage>
        <taxon>Eukaryota</taxon>
        <taxon>Fungi</taxon>
        <taxon>Dikarya</taxon>
        <taxon>Ascomycota</taxon>
        <taxon>Pezizomycotina</taxon>
        <taxon>Sordariomycetes</taxon>
        <taxon>Xylariomycetidae</taxon>
        <taxon>Amphisphaeriales</taxon>
        <taxon>Apiosporaceae</taxon>
        <taxon>Apiospora</taxon>
    </lineage>
</organism>
<evidence type="ECO:0000313" key="4">
    <source>
        <dbReference type="EMBL" id="KAK8100438.1"/>
    </source>
</evidence>
<keyword evidence="2 3" id="KW-0040">ANK repeat</keyword>
<accession>A0AAW0QS97</accession>
<dbReference type="GO" id="GO:0071356">
    <property type="term" value="P:cellular response to tumor necrosis factor"/>
    <property type="evidence" value="ECO:0007669"/>
    <property type="project" value="TreeGrafter"/>
</dbReference>
<dbReference type="GO" id="GO:0051059">
    <property type="term" value="F:NF-kappaB binding"/>
    <property type="evidence" value="ECO:0007669"/>
    <property type="project" value="TreeGrafter"/>
</dbReference>
<evidence type="ECO:0000313" key="5">
    <source>
        <dbReference type="Proteomes" id="UP001392437"/>
    </source>
</evidence>
<dbReference type="Proteomes" id="UP001392437">
    <property type="component" value="Unassembled WGS sequence"/>
</dbReference>
<evidence type="ECO:0000256" key="3">
    <source>
        <dbReference type="PROSITE-ProRule" id="PRU00023"/>
    </source>
</evidence>
<protein>
    <recommendedName>
        <fullName evidence="6">Ankyrin repeat-containing protein</fullName>
    </recommendedName>
</protein>
<dbReference type="Pfam" id="PF00023">
    <property type="entry name" value="Ank"/>
    <property type="match status" value="1"/>
</dbReference>
<dbReference type="PROSITE" id="PS50088">
    <property type="entry name" value="ANK_REPEAT"/>
    <property type="match status" value="3"/>
</dbReference>